<dbReference type="SUPFAM" id="SSF55031">
    <property type="entry name" value="Bacterial exopeptidase dimerisation domain"/>
    <property type="match status" value="1"/>
</dbReference>
<evidence type="ECO:0000256" key="1">
    <source>
        <dbReference type="ARBA" id="ARBA00005130"/>
    </source>
</evidence>
<feature type="binding site" evidence="15">
    <location>
        <position position="109"/>
    </location>
    <ligand>
        <name>Zn(2+)</name>
        <dbReference type="ChEBI" id="CHEBI:29105"/>
        <label>2</label>
    </ligand>
</feature>
<evidence type="ECO:0000256" key="8">
    <source>
        <dbReference type="ARBA" id="ARBA00022801"/>
    </source>
</evidence>
<dbReference type="GO" id="GO:0006526">
    <property type="term" value="P:L-arginine biosynthetic process"/>
    <property type="evidence" value="ECO:0007669"/>
    <property type="project" value="TreeGrafter"/>
</dbReference>
<dbReference type="GO" id="GO:0009014">
    <property type="term" value="F:succinyl-diaminopimelate desuccinylase activity"/>
    <property type="evidence" value="ECO:0007669"/>
    <property type="project" value="UniProtKB-UniRule"/>
</dbReference>
<comment type="subunit">
    <text evidence="3 15">Homodimer.</text>
</comment>
<name>A0A3N5XYV5_9ALTE</name>
<dbReference type="UniPathway" id="UPA00034">
    <property type="reaction ID" value="UER00021"/>
</dbReference>
<dbReference type="GO" id="GO:0008777">
    <property type="term" value="F:acetylornithine deacetylase activity"/>
    <property type="evidence" value="ECO:0007669"/>
    <property type="project" value="TreeGrafter"/>
</dbReference>
<protein>
    <recommendedName>
        <fullName evidence="5 15">Succinyl-diaminopimelate desuccinylase</fullName>
        <shortName evidence="15">SDAP desuccinylase</shortName>
        <ecNumber evidence="4 15">3.5.1.18</ecNumber>
    </recommendedName>
    <alternativeName>
        <fullName evidence="13 15">N-succinyl-LL-2,6-diaminoheptanedioate amidohydrolase</fullName>
    </alternativeName>
</protein>
<evidence type="ECO:0000256" key="12">
    <source>
        <dbReference type="ARBA" id="ARBA00023285"/>
    </source>
</evidence>
<comment type="function">
    <text evidence="15">Catalyzes the hydrolysis of N-succinyl-L,L-diaminopimelic acid (SDAP), forming succinate and LL-2,6-diaminopimelate (DAP), an intermediate involved in the bacterial biosynthesis of lysine and meso-diaminopimelic acid, an essential component of bacterial cell walls.</text>
</comment>
<dbReference type="Pfam" id="PF01546">
    <property type="entry name" value="Peptidase_M20"/>
    <property type="match status" value="1"/>
</dbReference>
<dbReference type="InterPro" id="IPR036264">
    <property type="entry name" value="Bact_exopeptidase_dim_dom"/>
</dbReference>
<comment type="similarity">
    <text evidence="2 15">Belongs to the peptidase M20A family. DapE subfamily.</text>
</comment>
<comment type="pathway">
    <text evidence="1 15">Amino-acid biosynthesis; L-lysine biosynthesis via DAP pathway; LL-2,6-diaminopimelate from (S)-tetrahydrodipicolinate (succinylase route): step 3/3.</text>
</comment>
<dbReference type="GO" id="GO:0019877">
    <property type="term" value="P:diaminopimelate biosynthetic process"/>
    <property type="evidence" value="ECO:0007669"/>
    <property type="project" value="UniProtKB-UniRule"/>
</dbReference>
<evidence type="ECO:0000256" key="11">
    <source>
        <dbReference type="ARBA" id="ARBA00023154"/>
    </source>
</evidence>
<gene>
    <name evidence="15" type="primary">dapE</name>
    <name evidence="17" type="ORF">DRW07_12470</name>
</gene>
<dbReference type="NCBIfam" id="NF009557">
    <property type="entry name" value="PRK13009.1"/>
    <property type="match status" value="1"/>
</dbReference>
<feature type="binding site" evidence="15">
    <location>
        <position position="365"/>
    </location>
    <ligand>
        <name>Zn(2+)</name>
        <dbReference type="ChEBI" id="CHEBI:29105"/>
        <label>2</label>
    </ligand>
</feature>
<dbReference type="OrthoDB" id="9809784at2"/>
<evidence type="ECO:0000256" key="3">
    <source>
        <dbReference type="ARBA" id="ARBA00011738"/>
    </source>
</evidence>
<accession>A0A3N5XYV5</accession>
<organism evidence="17 18">
    <name type="scientific">Alteromonas sediminis</name>
    <dbReference type="NCBI Taxonomy" id="2259342"/>
    <lineage>
        <taxon>Bacteria</taxon>
        <taxon>Pseudomonadati</taxon>
        <taxon>Pseudomonadota</taxon>
        <taxon>Gammaproteobacteria</taxon>
        <taxon>Alteromonadales</taxon>
        <taxon>Alteromonadaceae</taxon>
        <taxon>Alteromonas/Salinimonas group</taxon>
        <taxon>Alteromonas</taxon>
    </lineage>
</organism>
<keyword evidence="18" id="KW-1185">Reference proteome</keyword>
<keyword evidence="10 15" id="KW-0220">Diaminopimelate biosynthesis</keyword>
<evidence type="ECO:0000256" key="10">
    <source>
        <dbReference type="ARBA" id="ARBA00022915"/>
    </source>
</evidence>
<dbReference type="Gene3D" id="3.40.630.10">
    <property type="entry name" value="Zn peptidases"/>
    <property type="match status" value="2"/>
</dbReference>
<keyword evidence="12 15" id="KW-0170">Cobalt</keyword>
<dbReference type="InterPro" id="IPR001261">
    <property type="entry name" value="ArgE/DapE_CS"/>
</dbReference>
<sequence length="395" mass="42940">MSIPSTYLAQPSASLRHAISLMQINSITPFDNGCQDYLTQFLTPLGFHCKTVRVNGVSNLIARRGKGKRHIAFSGHTDVVPPGPLARWKFEPFSATVSNNVLYGRGAADMKTGIAAMLAACERILPFVEHDDTSFWWLITSDEEGEAEFGSKWISEYLTAKGINLSSVVVGEPTGSAITGDTIKVGRRGSLSGEIILHGKQGHVAYPHSSVNALHLAANFIQAMAAHAWDRGSADFPGTSYQTTGIDAGAFTDNLVPGQCKVNFNIRYSDKFTEGSLKTIVAEICHRALPQSALQQPVSWERPCESFLSQPSPKNCLIKIAESAIKKNIGQYPLLSTSGGTSDGRFFASPSTQVVEIGVPNHSIHQINEHIHLSDLITLEDIYADMLKDWLSVNN</sequence>
<dbReference type="PROSITE" id="PS00758">
    <property type="entry name" value="ARGE_DAPE_CPG2_1"/>
    <property type="match status" value="1"/>
</dbReference>
<keyword evidence="11 15" id="KW-0457">Lysine biosynthesis</keyword>
<feature type="active site" description="Proton acceptor" evidence="15">
    <location>
        <position position="143"/>
    </location>
</feature>
<feature type="domain" description="Peptidase M20 dimerisation" evidence="16">
    <location>
        <begin position="185"/>
        <end position="291"/>
    </location>
</feature>
<feature type="binding site" evidence="15">
    <location>
        <position position="144"/>
    </location>
    <ligand>
        <name>Zn(2+)</name>
        <dbReference type="ChEBI" id="CHEBI:29105"/>
        <label>2</label>
    </ligand>
</feature>
<dbReference type="SUPFAM" id="SSF53187">
    <property type="entry name" value="Zn-dependent exopeptidases"/>
    <property type="match status" value="1"/>
</dbReference>
<dbReference type="GO" id="GO:0008270">
    <property type="term" value="F:zinc ion binding"/>
    <property type="evidence" value="ECO:0007669"/>
    <property type="project" value="UniProtKB-UniRule"/>
</dbReference>
<dbReference type="PANTHER" id="PTHR43808">
    <property type="entry name" value="ACETYLORNITHINE DEACETYLASE"/>
    <property type="match status" value="1"/>
</dbReference>
<evidence type="ECO:0000313" key="17">
    <source>
        <dbReference type="EMBL" id="RPJ65633.1"/>
    </source>
</evidence>
<feature type="binding site" evidence="15">
    <location>
        <position position="109"/>
    </location>
    <ligand>
        <name>Zn(2+)</name>
        <dbReference type="ChEBI" id="CHEBI:29105"/>
        <label>1</label>
    </ligand>
</feature>
<evidence type="ECO:0000313" key="18">
    <source>
        <dbReference type="Proteomes" id="UP000275281"/>
    </source>
</evidence>
<comment type="cofactor">
    <cofactor evidence="15">
        <name>Zn(2+)</name>
        <dbReference type="ChEBI" id="CHEBI:29105"/>
    </cofactor>
    <cofactor evidence="15">
        <name>Co(2+)</name>
        <dbReference type="ChEBI" id="CHEBI:48828"/>
    </cofactor>
    <text evidence="15">Binds 2 Zn(2+) or Co(2+) ions per subunit.</text>
</comment>
<reference evidence="17 18" key="1">
    <citation type="submission" date="2018-11" db="EMBL/GenBank/DDBJ databases">
        <authorList>
            <person name="Ye M.-Q."/>
            <person name="Du Z.-J."/>
        </authorList>
    </citation>
    <scope>NUCLEOTIDE SEQUENCE [LARGE SCALE GENOMIC DNA]</scope>
    <source>
        <strain evidence="17 18">U0105</strain>
    </source>
</reference>
<dbReference type="Proteomes" id="UP000275281">
    <property type="component" value="Unassembled WGS sequence"/>
</dbReference>
<comment type="catalytic activity">
    <reaction evidence="14 15">
        <text>N-succinyl-(2S,6S)-2,6-diaminopimelate + H2O = (2S,6S)-2,6-diaminopimelate + succinate</text>
        <dbReference type="Rhea" id="RHEA:22608"/>
        <dbReference type="ChEBI" id="CHEBI:15377"/>
        <dbReference type="ChEBI" id="CHEBI:30031"/>
        <dbReference type="ChEBI" id="CHEBI:57609"/>
        <dbReference type="ChEBI" id="CHEBI:58087"/>
        <dbReference type="EC" id="3.5.1.18"/>
    </reaction>
</comment>
<comment type="caution">
    <text evidence="17">The sequence shown here is derived from an EMBL/GenBank/DDBJ whole genome shotgun (WGS) entry which is preliminary data.</text>
</comment>
<keyword evidence="6 15" id="KW-0028">Amino-acid biosynthesis</keyword>
<feature type="active site" evidence="15">
    <location>
        <position position="78"/>
    </location>
</feature>
<dbReference type="InterPro" id="IPR002933">
    <property type="entry name" value="Peptidase_M20"/>
</dbReference>
<feature type="binding site" evidence="15">
    <location>
        <position position="76"/>
    </location>
    <ligand>
        <name>Zn(2+)</name>
        <dbReference type="ChEBI" id="CHEBI:29105"/>
        <label>1</label>
    </ligand>
</feature>
<evidence type="ECO:0000256" key="6">
    <source>
        <dbReference type="ARBA" id="ARBA00022605"/>
    </source>
</evidence>
<evidence type="ECO:0000259" key="16">
    <source>
        <dbReference type="Pfam" id="PF07687"/>
    </source>
</evidence>
<evidence type="ECO:0000256" key="4">
    <source>
        <dbReference type="ARBA" id="ARBA00011921"/>
    </source>
</evidence>
<dbReference type="EMBL" id="RPOK01000004">
    <property type="protein sequence ID" value="RPJ65633.1"/>
    <property type="molecule type" value="Genomic_DNA"/>
</dbReference>
<dbReference type="AlphaFoldDB" id="A0A3N5XYV5"/>
<dbReference type="RefSeq" id="WP_124028264.1">
    <property type="nucleotide sequence ID" value="NZ_JBHRSN010000007.1"/>
</dbReference>
<evidence type="ECO:0000256" key="15">
    <source>
        <dbReference type="HAMAP-Rule" id="MF_01690"/>
    </source>
</evidence>
<dbReference type="GO" id="GO:0009089">
    <property type="term" value="P:lysine biosynthetic process via diaminopimelate"/>
    <property type="evidence" value="ECO:0007669"/>
    <property type="project" value="UniProtKB-UniRule"/>
</dbReference>
<dbReference type="Gene3D" id="3.30.70.360">
    <property type="match status" value="1"/>
</dbReference>
<keyword evidence="8 15" id="KW-0378">Hydrolase</keyword>
<dbReference type="InterPro" id="IPR050072">
    <property type="entry name" value="Peptidase_M20A"/>
</dbReference>
<proteinExistence type="inferred from homology"/>
<keyword evidence="7 15" id="KW-0479">Metal-binding</keyword>
<evidence type="ECO:0000256" key="13">
    <source>
        <dbReference type="ARBA" id="ARBA00031891"/>
    </source>
</evidence>
<feature type="binding site" evidence="15">
    <location>
        <position position="172"/>
    </location>
    <ligand>
        <name>Zn(2+)</name>
        <dbReference type="ChEBI" id="CHEBI:29105"/>
        <label>1</label>
    </ligand>
</feature>
<evidence type="ECO:0000256" key="7">
    <source>
        <dbReference type="ARBA" id="ARBA00022723"/>
    </source>
</evidence>
<dbReference type="HAMAP" id="MF_01690">
    <property type="entry name" value="DapE"/>
    <property type="match status" value="1"/>
</dbReference>
<keyword evidence="9 15" id="KW-0862">Zinc</keyword>
<dbReference type="Pfam" id="PF07687">
    <property type="entry name" value="M20_dimer"/>
    <property type="match status" value="1"/>
</dbReference>
<dbReference type="InterPro" id="IPR011650">
    <property type="entry name" value="Peptidase_M20_dimer"/>
</dbReference>
<dbReference type="NCBIfam" id="TIGR01246">
    <property type="entry name" value="dapE_proteo"/>
    <property type="match status" value="1"/>
</dbReference>
<dbReference type="PANTHER" id="PTHR43808:SF31">
    <property type="entry name" value="N-ACETYL-L-CITRULLINE DEACETYLASE"/>
    <property type="match status" value="1"/>
</dbReference>
<dbReference type="GO" id="GO:0050897">
    <property type="term" value="F:cobalt ion binding"/>
    <property type="evidence" value="ECO:0007669"/>
    <property type="project" value="UniProtKB-UniRule"/>
</dbReference>
<evidence type="ECO:0000256" key="14">
    <source>
        <dbReference type="ARBA" id="ARBA00051301"/>
    </source>
</evidence>
<dbReference type="EC" id="3.5.1.18" evidence="4 15"/>
<evidence type="ECO:0000256" key="2">
    <source>
        <dbReference type="ARBA" id="ARBA00006746"/>
    </source>
</evidence>
<dbReference type="CDD" id="cd03891">
    <property type="entry name" value="M20_DapE_proteobac"/>
    <property type="match status" value="1"/>
</dbReference>
<dbReference type="InterPro" id="IPR005941">
    <property type="entry name" value="DapE_proteobac"/>
</dbReference>
<evidence type="ECO:0000256" key="5">
    <source>
        <dbReference type="ARBA" id="ARBA00022391"/>
    </source>
</evidence>
<evidence type="ECO:0000256" key="9">
    <source>
        <dbReference type="ARBA" id="ARBA00022833"/>
    </source>
</evidence>